<dbReference type="InterPro" id="IPR036390">
    <property type="entry name" value="WH_DNA-bd_sf"/>
</dbReference>
<name>A0A1X1BZ77_9GAMM</name>
<dbReference type="OrthoDB" id="3215377at2"/>
<dbReference type="RefSeq" id="WP_094120084.1">
    <property type="nucleotide sequence ID" value="NZ_MLFN01000011.1"/>
</dbReference>
<protein>
    <submittedName>
        <fullName evidence="2">MarR family transcriptional regulator</fullName>
    </submittedName>
</protein>
<dbReference type="InterPro" id="IPR036388">
    <property type="entry name" value="WH-like_DNA-bd_sf"/>
</dbReference>
<accession>A0A1X1BZ77</accession>
<dbReference type="SUPFAM" id="SSF46785">
    <property type="entry name" value="Winged helix' DNA-binding domain"/>
    <property type="match status" value="1"/>
</dbReference>
<dbReference type="EMBL" id="MLFN01000011">
    <property type="protein sequence ID" value="ORM54183.1"/>
    <property type="molecule type" value="Genomic_DNA"/>
</dbReference>
<dbReference type="Pfam" id="PF12802">
    <property type="entry name" value="MarR_2"/>
    <property type="match status" value="1"/>
</dbReference>
<keyword evidence="3" id="KW-1185">Reference proteome</keyword>
<evidence type="ECO:0000313" key="2">
    <source>
        <dbReference type="EMBL" id="ORM54183.1"/>
    </source>
</evidence>
<dbReference type="InterPro" id="IPR052526">
    <property type="entry name" value="HTH-type_Bedaq_tolerance"/>
</dbReference>
<dbReference type="Gene3D" id="1.10.287.100">
    <property type="match status" value="1"/>
</dbReference>
<dbReference type="SMART" id="SM00347">
    <property type="entry name" value="HTH_MARR"/>
    <property type="match status" value="1"/>
</dbReference>
<dbReference type="GO" id="GO:0003700">
    <property type="term" value="F:DNA-binding transcription factor activity"/>
    <property type="evidence" value="ECO:0007669"/>
    <property type="project" value="InterPro"/>
</dbReference>
<feature type="domain" description="HTH marR-type" evidence="1">
    <location>
        <begin position="4"/>
        <end position="137"/>
    </location>
</feature>
<evidence type="ECO:0000313" key="3">
    <source>
        <dbReference type="Proteomes" id="UP000193933"/>
    </source>
</evidence>
<dbReference type="STRING" id="472705.GCA_001743465_00957"/>
<proteinExistence type="predicted"/>
<reference evidence="2 3" key="1">
    <citation type="journal article" date="2017" name="Antonie Van Leeuwenhoek">
        <title>Phylogenomic resolution of the bacterial genus Pantoea and its relationship with Erwinia and Tatumella.</title>
        <authorList>
            <person name="Palmer M."/>
            <person name="Steenkamp E.T."/>
            <person name="Coetzee M.P."/>
            <person name="Chan W.Y."/>
            <person name="van Zyl E."/>
            <person name="De Maayer P."/>
            <person name="Coutinho T.A."/>
            <person name="Blom J."/>
            <person name="Smits T.H."/>
            <person name="Duffy B."/>
            <person name="Venter S.N."/>
        </authorList>
    </citation>
    <scope>NUCLEOTIDE SEQUENCE [LARGE SCALE GENOMIC DNA]</scope>
    <source>
        <strain evidence="2 3">LMG 24534</strain>
    </source>
</reference>
<dbReference type="PANTHER" id="PTHR39515:SF2">
    <property type="entry name" value="HTH-TYPE TRANSCRIPTIONAL REGULATOR RV0880"/>
    <property type="match status" value="1"/>
</dbReference>
<dbReference type="Gene3D" id="1.10.10.10">
    <property type="entry name" value="Winged helix-like DNA-binding domain superfamily/Winged helix DNA-binding domain"/>
    <property type="match status" value="1"/>
</dbReference>
<dbReference type="AlphaFoldDB" id="A0A1X1BZ77"/>
<dbReference type="InterPro" id="IPR000835">
    <property type="entry name" value="HTH_MarR-typ"/>
</dbReference>
<organism evidence="2 3">
    <name type="scientific">Pantoea conspicua</name>
    <dbReference type="NCBI Taxonomy" id="472705"/>
    <lineage>
        <taxon>Bacteria</taxon>
        <taxon>Pseudomonadati</taxon>
        <taxon>Pseudomonadota</taxon>
        <taxon>Gammaproteobacteria</taxon>
        <taxon>Enterobacterales</taxon>
        <taxon>Erwiniaceae</taxon>
        <taxon>Pantoea</taxon>
    </lineage>
</organism>
<evidence type="ECO:0000259" key="1">
    <source>
        <dbReference type="PROSITE" id="PS50995"/>
    </source>
</evidence>
<dbReference type="PANTHER" id="PTHR39515">
    <property type="entry name" value="CONSERVED PROTEIN"/>
    <property type="match status" value="1"/>
</dbReference>
<dbReference type="PROSITE" id="PS50995">
    <property type="entry name" value="HTH_MARR_2"/>
    <property type="match status" value="1"/>
</dbReference>
<dbReference type="Proteomes" id="UP000193933">
    <property type="component" value="Unassembled WGS sequence"/>
</dbReference>
<sequence length="143" mass="15603">MCDLSEPAATLRMLVGKLGRRLRESAPPDDLSWSQVAVLGYLVRDGAMTVTELAAAESVRSQSMGATVATLLDAGMVTGEPDPHDGRKTRYRPTEACLAVIASSRARRDDWLIGAFETQLNAVERQQLIDAIPLLQRLTEHKS</sequence>
<comment type="caution">
    <text evidence="2">The sequence shown here is derived from an EMBL/GenBank/DDBJ whole genome shotgun (WGS) entry which is preliminary data.</text>
</comment>
<gene>
    <name evidence="2" type="ORF">HA41_06380</name>
</gene>